<dbReference type="GO" id="GO:0004674">
    <property type="term" value="F:protein serine/threonine kinase activity"/>
    <property type="evidence" value="ECO:0007669"/>
    <property type="project" value="UniProtKB-KW"/>
</dbReference>
<dbReference type="InterPro" id="IPR000719">
    <property type="entry name" value="Prot_kinase_dom"/>
</dbReference>
<dbReference type="PANTHER" id="PTHR24349">
    <property type="entry name" value="SERINE/THREONINE-PROTEIN KINASE"/>
    <property type="match status" value="1"/>
</dbReference>
<protein>
    <recommendedName>
        <fullName evidence="6">Protein kinase domain-containing protein</fullName>
    </recommendedName>
</protein>
<evidence type="ECO:0000313" key="8">
    <source>
        <dbReference type="Proteomes" id="UP000652761"/>
    </source>
</evidence>
<dbReference type="Pfam" id="PF00069">
    <property type="entry name" value="Pkinase"/>
    <property type="match status" value="1"/>
</dbReference>
<organism evidence="7 8">
    <name type="scientific">Colocasia esculenta</name>
    <name type="common">Wild taro</name>
    <name type="synonym">Arum esculentum</name>
    <dbReference type="NCBI Taxonomy" id="4460"/>
    <lineage>
        <taxon>Eukaryota</taxon>
        <taxon>Viridiplantae</taxon>
        <taxon>Streptophyta</taxon>
        <taxon>Embryophyta</taxon>
        <taxon>Tracheophyta</taxon>
        <taxon>Spermatophyta</taxon>
        <taxon>Magnoliopsida</taxon>
        <taxon>Liliopsida</taxon>
        <taxon>Araceae</taxon>
        <taxon>Aroideae</taxon>
        <taxon>Colocasieae</taxon>
        <taxon>Colocasia</taxon>
    </lineage>
</organism>
<dbReference type="PROSITE" id="PS50011">
    <property type="entry name" value="PROTEIN_KINASE_DOM"/>
    <property type="match status" value="1"/>
</dbReference>
<feature type="domain" description="Protein kinase" evidence="6">
    <location>
        <begin position="1"/>
        <end position="139"/>
    </location>
</feature>
<keyword evidence="1" id="KW-0723">Serine/threonine-protein kinase</keyword>
<proteinExistence type="predicted"/>
<reference evidence="7" key="1">
    <citation type="submission" date="2017-07" db="EMBL/GenBank/DDBJ databases">
        <title>Taro Niue Genome Assembly and Annotation.</title>
        <authorList>
            <person name="Atibalentja N."/>
            <person name="Keating K."/>
            <person name="Fields C.J."/>
        </authorList>
    </citation>
    <scope>NUCLEOTIDE SEQUENCE</scope>
    <source>
        <strain evidence="7">Niue_2</strain>
        <tissue evidence="7">Leaf</tissue>
    </source>
</reference>
<dbReference type="OrthoDB" id="9948461at2759"/>
<keyword evidence="5" id="KW-0067">ATP-binding</keyword>
<dbReference type="AlphaFoldDB" id="A0A843XHR2"/>
<dbReference type="Gene3D" id="1.10.510.10">
    <property type="entry name" value="Transferase(Phosphotransferase) domain 1"/>
    <property type="match status" value="2"/>
</dbReference>
<gene>
    <name evidence="7" type="ORF">Taro_052114</name>
</gene>
<sequence>MHRDLKSENFLYADERDDSLLKVIDFGLSVFFRLGEHFSKVGGQLLLYGTGGSPAELWARGRRLERRRHPLHPAVRSPPFLETVEGVARAILRGVVDFKRDPCPQISDSAKNLVRRMLEQDPKHRLTAQQVLEWEEDGLGGNFDSLSISCRFISGFVQSAAETRISQVDIVASRRNRTKREPARREISSLPLRGCETPVSGEEVAQEAPVLQAVQVSGL</sequence>
<dbReference type="InterPro" id="IPR050205">
    <property type="entry name" value="CDPK_Ser/Thr_kinases"/>
</dbReference>
<evidence type="ECO:0000256" key="1">
    <source>
        <dbReference type="ARBA" id="ARBA00022527"/>
    </source>
</evidence>
<keyword evidence="4" id="KW-0418">Kinase</keyword>
<evidence type="ECO:0000256" key="2">
    <source>
        <dbReference type="ARBA" id="ARBA00022679"/>
    </source>
</evidence>
<evidence type="ECO:0000256" key="3">
    <source>
        <dbReference type="ARBA" id="ARBA00022741"/>
    </source>
</evidence>
<keyword evidence="8" id="KW-1185">Reference proteome</keyword>
<name>A0A843XHR2_COLES</name>
<evidence type="ECO:0000313" key="7">
    <source>
        <dbReference type="EMBL" id="MQM19114.1"/>
    </source>
</evidence>
<keyword evidence="3" id="KW-0547">Nucleotide-binding</keyword>
<evidence type="ECO:0000256" key="4">
    <source>
        <dbReference type="ARBA" id="ARBA00022777"/>
    </source>
</evidence>
<dbReference type="SUPFAM" id="SSF56112">
    <property type="entry name" value="Protein kinase-like (PK-like)"/>
    <property type="match status" value="1"/>
</dbReference>
<dbReference type="EMBL" id="NMUH01008673">
    <property type="protein sequence ID" value="MQM19114.1"/>
    <property type="molecule type" value="Genomic_DNA"/>
</dbReference>
<keyword evidence="2" id="KW-0808">Transferase</keyword>
<accession>A0A843XHR2</accession>
<dbReference type="InterPro" id="IPR011009">
    <property type="entry name" value="Kinase-like_dom_sf"/>
</dbReference>
<evidence type="ECO:0000259" key="6">
    <source>
        <dbReference type="PROSITE" id="PS50011"/>
    </source>
</evidence>
<evidence type="ECO:0000256" key="5">
    <source>
        <dbReference type="ARBA" id="ARBA00022840"/>
    </source>
</evidence>
<dbReference type="GO" id="GO:0005524">
    <property type="term" value="F:ATP binding"/>
    <property type="evidence" value="ECO:0007669"/>
    <property type="project" value="UniProtKB-KW"/>
</dbReference>
<comment type="caution">
    <text evidence="7">The sequence shown here is derived from an EMBL/GenBank/DDBJ whole genome shotgun (WGS) entry which is preliminary data.</text>
</comment>
<dbReference type="Proteomes" id="UP000652761">
    <property type="component" value="Unassembled WGS sequence"/>
</dbReference>